<dbReference type="Gene3D" id="3.40.50.1580">
    <property type="entry name" value="Nucleoside phosphorylase domain"/>
    <property type="match status" value="1"/>
</dbReference>
<dbReference type="InterPro" id="IPR044580">
    <property type="entry name" value="MTAN"/>
</dbReference>
<proteinExistence type="predicted"/>
<dbReference type="PANTHER" id="PTHR46994">
    <property type="entry name" value="5'-METHYLTHIOADENOSINE/S-ADENOSYLHOMOCYSTEINE NUCLEOSIDASE 1"/>
    <property type="match status" value="1"/>
</dbReference>
<protein>
    <recommendedName>
        <fullName evidence="1">Nucleoside phosphorylase domain-containing protein</fullName>
    </recommendedName>
</protein>
<name>A0A8T2S8M7_CERRI</name>
<dbReference type="OrthoDB" id="1153057at2759"/>
<evidence type="ECO:0000259" key="1">
    <source>
        <dbReference type="Pfam" id="PF01048"/>
    </source>
</evidence>
<dbReference type="EMBL" id="CM035426">
    <property type="protein sequence ID" value="KAH7315025.1"/>
    <property type="molecule type" value="Genomic_DNA"/>
</dbReference>
<keyword evidence="3" id="KW-1185">Reference proteome</keyword>
<dbReference type="Proteomes" id="UP000825935">
    <property type="component" value="Chromosome 21"/>
</dbReference>
<dbReference type="Pfam" id="PF01048">
    <property type="entry name" value="PNP_UDP_1"/>
    <property type="match status" value="1"/>
</dbReference>
<gene>
    <name evidence="2" type="ORF">KP509_21G031000</name>
</gene>
<comment type="caution">
    <text evidence="2">The sequence shown here is derived from an EMBL/GenBank/DDBJ whole genome shotgun (WGS) entry which is preliminary data.</text>
</comment>
<dbReference type="GO" id="GO:0019509">
    <property type="term" value="P:L-methionine salvage from methylthioadenosine"/>
    <property type="evidence" value="ECO:0007669"/>
    <property type="project" value="InterPro"/>
</dbReference>
<evidence type="ECO:0000313" key="2">
    <source>
        <dbReference type="EMBL" id="KAH7315025.1"/>
    </source>
</evidence>
<dbReference type="AlphaFoldDB" id="A0A8T2S8M7"/>
<evidence type="ECO:0000313" key="3">
    <source>
        <dbReference type="Proteomes" id="UP000825935"/>
    </source>
</evidence>
<dbReference type="InterPro" id="IPR000845">
    <property type="entry name" value="Nucleoside_phosphorylase_d"/>
</dbReference>
<dbReference type="PANTHER" id="PTHR46994:SF1">
    <property type="entry name" value="5'-METHYLTHIOADENOSINE NUCLEOSIDASE"/>
    <property type="match status" value="1"/>
</dbReference>
<dbReference type="GO" id="GO:0009116">
    <property type="term" value="P:nucleoside metabolic process"/>
    <property type="evidence" value="ECO:0007669"/>
    <property type="project" value="InterPro"/>
</dbReference>
<dbReference type="OMA" id="NGMYKDL"/>
<organism evidence="2 3">
    <name type="scientific">Ceratopteris richardii</name>
    <name type="common">Triangle waterfern</name>
    <dbReference type="NCBI Taxonomy" id="49495"/>
    <lineage>
        <taxon>Eukaryota</taxon>
        <taxon>Viridiplantae</taxon>
        <taxon>Streptophyta</taxon>
        <taxon>Embryophyta</taxon>
        <taxon>Tracheophyta</taxon>
        <taxon>Polypodiopsida</taxon>
        <taxon>Polypodiidae</taxon>
        <taxon>Polypodiales</taxon>
        <taxon>Pteridineae</taxon>
        <taxon>Pteridaceae</taxon>
        <taxon>Parkerioideae</taxon>
        <taxon>Ceratopteris</taxon>
    </lineage>
</organism>
<sequence>MVFGVDNVGTVPSALITYAAVQAIKPDLIINMGTAGGFKAKGARLADAYIATEAANHDRRIPIPIFDKYGIGANVTAATPNLVHTLHLKEGKVSTGNSLDMTPQDEEMIKANDATIKDMEGAAVLYVAHLFSIPAVLLKVVTDIVDGHKPTADEFLENLSTASEVLLQTSVRILDFIKGKTLAEL</sequence>
<feature type="domain" description="Nucleoside phosphorylase" evidence="1">
    <location>
        <begin position="8"/>
        <end position="172"/>
    </location>
</feature>
<dbReference type="SUPFAM" id="SSF53167">
    <property type="entry name" value="Purine and uridine phosphorylases"/>
    <property type="match status" value="1"/>
</dbReference>
<dbReference type="GO" id="GO:0008930">
    <property type="term" value="F:methylthioadenosine nucleosidase activity"/>
    <property type="evidence" value="ECO:0007669"/>
    <property type="project" value="InterPro"/>
</dbReference>
<accession>A0A8T2S8M7</accession>
<reference evidence="2" key="1">
    <citation type="submission" date="2021-08" db="EMBL/GenBank/DDBJ databases">
        <title>WGS assembly of Ceratopteris richardii.</title>
        <authorList>
            <person name="Marchant D.B."/>
            <person name="Chen G."/>
            <person name="Jenkins J."/>
            <person name="Shu S."/>
            <person name="Leebens-Mack J."/>
            <person name="Grimwood J."/>
            <person name="Schmutz J."/>
            <person name="Soltis P."/>
            <person name="Soltis D."/>
            <person name="Chen Z.-H."/>
        </authorList>
    </citation>
    <scope>NUCLEOTIDE SEQUENCE</scope>
    <source>
        <strain evidence="2">Whitten #5841</strain>
        <tissue evidence="2">Leaf</tissue>
    </source>
</reference>
<dbReference type="InterPro" id="IPR035994">
    <property type="entry name" value="Nucleoside_phosphorylase_sf"/>
</dbReference>